<dbReference type="AlphaFoldDB" id="A0A1G9AZM3"/>
<sequence length="106" mass="12095">MDNSDIVFVVVAINNTKNLTQEVDGYPEGHTLTSVKVNKVLKNTGNVEIGEYFEVAEPYFIWDKGIVPGKQKITYDGYTDLQGDASYVLFLKWGRKYQRLLDTEKI</sequence>
<dbReference type="OrthoDB" id="2611907at2"/>
<evidence type="ECO:0000313" key="2">
    <source>
        <dbReference type="Proteomes" id="UP000199050"/>
    </source>
</evidence>
<organism evidence="1 2">
    <name type="scientific">Paenibacillus typhae</name>
    <dbReference type="NCBI Taxonomy" id="1174501"/>
    <lineage>
        <taxon>Bacteria</taxon>
        <taxon>Bacillati</taxon>
        <taxon>Bacillota</taxon>
        <taxon>Bacilli</taxon>
        <taxon>Bacillales</taxon>
        <taxon>Paenibacillaceae</taxon>
        <taxon>Paenibacillus</taxon>
    </lineage>
</organism>
<reference evidence="2" key="1">
    <citation type="submission" date="2016-10" db="EMBL/GenBank/DDBJ databases">
        <authorList>
            <person name="Varghese N."/>
            <person name="Submissions S."/>
        </authorList>
    </citation>
    <scope>NUCLEOTIDE SEQUENCE [LARGE SCALE GENOMIC DNA]</scope>
    <source>
        <strain evidence="2">CGMCC 1.11012</strain>
    </source>
</reference>
<dbReference type="EMBL" id="FNDX01000038">
    <property type="protein sequence ID" value="SDK32766.1"/>
    <property type="molecule type" value="Genomic_DNA"/>
</dbReference>
<proteinExistence type="predicted"/>
<protein>
    <submittedName>
        <fullName evidence="1">Uncharacterized protein</fullName>
    </submittedName>
</protein>
<evidence type="ECO:0000313" key="1">
    <source>
        <dbReference type="EMBL" id="SDK32766.1"/>
    </source>
</evidence>
<dbReference type="RefSeq" id="WP_090717987.1">
    <property type="nucleotide sequence ID" value="NZ_CBCSKY010000014.1"/>
</dbReference>
<accession>A0A1G9AZM3</accession>
<gene>
    <name evidence="1" type="ORF">SAMN05216192_13841</name>
</gene>
<keyword evidence="2" id="KW-1185">Reference proteome</keyword>
<dbReference type="Proteomes" id="UP000199050">
    <property type="component" value="Unassembled WGS sequence"/>
</dbReference>
<name>A0A1G9AZM3_9BACL</name>